<dbReference type="Proteomes" id="UP000325395">
    <property type="component" value="Unassembled WGS sequence"/>
</dbReference>
<evidence type="ECO:0000256" key="4">
    <source>
        <dbReference type="ARBA" id="ARBA00023136"/>
    </source>
</evidence>
<feature type="transmembrane region" description="Helical" evidence="5">
    <location>
        <begin position="42"/>
        <end position="61"/>
    </location>
</feature>
<dbReference type="EMBL" id="ML735716">
    <property type="protein sequence ID" value="KAE8419514.1"/>
    <property type="molecule type" value="Genomic_DNA"/>
</dbReference>
<keyword evidence="2 5" id="KW-0812">Transmembrane</keyword>
<evidence type="ECO:0000256" key="1">
    <source>
        <dbReference type="ARBA" id="ARBA00004141"/>
    </source>
</evidence>
<reference evidence="6 7" key="1">
    <citation type="submission" date="2019-04" db="EMBL/GenBank/DDBJ databases">
        <authorList>
            <consortium name="DOE Joint Genome Institute"/>
            <person name="Mondo S."/>
            <person name="Kjaerbolling I."/>
            <person name="Vesth T."/>
            <person name="Frisvad J.C."/>
            <person name="Nybo J.L."/>
            <person name="Theobald S."/>
            <person name="Kildgaard S."/>
            <person name="Isbrandt T."/>
            <person name="Kuo A."/>
            <person name="Sato A."/>
            <person name="Lyhne E.K."/>
            <person name="Kogle M.E."/>
            <person name="Wiebenga A."/>
            <person name="Kun R.S."/>
            <person name="Lubbers R.J."/>
            <person name="Makela M.R."/>
            <person name="Barry K."/>
            <person name="Chovatia M."/>
            <person name="Clum A."/>
            <person name="Daum C."/>
            <person name="Haridas S."/>
            <person name="He G."/>
            <person name="LaButti K."/>
            <person name="Lipzen A."/>
            <person name="Riley R."/>
            <person name="Salamov A."/>
            <person name="Simmons B.A."/>
            <person name="Magnuson J.K."/>
            <person name="Henrissat B."/>
            <person name="Mortensen U.H."/>
            <person name="Larsen T.O."/>
            <person name="Devries R.P."/>
            <person name="Grigoriev I.V."/>
            <person name="Machida M."/>
            <person name="Baker S.E."/>
            <person name="Andersen M.R."/>
            <person name="Cantor M.N."/>
            <person name="Hua S.X."/>
        </authorList>
    </citation>
    <scope>NUCLEOTIDE SEQUENCE [LARGE SCALE GENOMIC DNA]</scope>
    <source>
        <strain evidence="6 7">CBS 117616</strain>
    </source>
</reference>
<evidence type="ECO:0000256" key="2">
    <source>
        <dbReference type="ARBA" id="ARBA00022692"/>
    </source>
</evidence>
<dbReference type="InterPro" id="IPR036259">
    <property type="entry name" value="MFS_trans_sf"/>
</dbReference>
<accession>A0ABQ6WQV6</accession>
<dbReference type="Gene3D" id="1.20.1250.20">
    <property type="entry name" value="MFS general substrate transporter like domains"/>
    <property type="match status" value="1"/>
</dbReference>
<evidence type="ECO:0000256" key="5">
    <source>
        <dbReference type="SAM" id="Phobius"/>
    </source>
</evidence>
<dbReference type="SUPFAM" id="SSF103473">
    <property type="entry name" value="MFS general substrate transporter"/>
    <property type="match status" value="1"/>
</dbReference>
<sequence>MNSRFSECTFEDETNYARKTHLLTAYPCEVWPYQLRSRGLSLAWVSVAFGNMFKTFVNPITLDNIGWTYYLVFVAVLIAYEITVYFGYPETRGHTLEHMAVRFDKMLRVTLQGTIR</sequence>
<protein>
    <recommendedName>
        <fullName evidence="8">General substrate transporter</fullName>
    </recommendedName>
</protein>
<evidence type="ECO:0000313" key="7">
    <source>
        <dbReference type="Proteomes" id="UP000325395"/>
    </source>
</evidence>
<gene>
    <name evidence="6" type="ORF">BDV36DRAFT_251150</name>
</gene>
<name>A0ABQ6WQV6_9EURO</name>
<dbReference type="PANTHER" id="PTHR48022">
    <property type="entry name" value="PLASTIDIC GLUCOSE TRANSPORTER 4"/>
    <property type="match status" value="1"/>
</dbReference>
<proteinExistence type="predicted"/>
<evidence type="ECO:0000313" key="6">
    <source>
        <dbReference type="EMBL" id="KAE8419514.1"/>
    </source>
</evidence>
<dbReference type="PANTHER" id="PTHR48022:SF3">
    <property type="entry name" value="HEXOSE TRANSPORTER PROTEIN (AFU_ORTHOLOGUE AFUA_8G04480)-RELATED"/>
    <property type="match status" value="1"/>
</dbReference>
<evidence type="ECO:0000256" key="3">
    <source>
        <dbReference type="ARBA" id="ARBA00022989"/>
    </source>
</evidence>
<dbReference type="InterPro" id="IPR050360">
    <property type="entry name" value="MFS_Sugar_Transporters"/>
</dbReference>
<evidence type="ECO:0008006" key="8">
    <source>
        <dbReference type="Google" id="ProtNLM"/>
    </source>
</evidence>
<dbReference type="Pfam" id="PF00083">
    <property type="entry name" value="Sugar_tr"/>
    <property type="match status" value="1"/>
</dbReference>
<comment type="subcellular location">
    <subcellularLocation>
        <location evidence="1">Membrane</location>
        <topology evidence="1">Multi-pass membrane protein</topology>
    </subcellularLocation>
</comment>
<keyword evidence="3 5" id="KW-1133">Transmembrane helix</keyword>
<keyword evidence="4 5" id="KW-0472">Membrane</keyword>
<keyword evidence="7" id="KW-1185">Reference proteome</keyword>
<feature type="transmembrane region" description="Helical" evidence="5">
    <location>
        <begin position="67"/>
        <end position="88"/>
    </location>
</feature>
<dbReference type="InterPro" id="IPR005828">
    <property type="entry name" value="MFS_sugar_transport-like"/>
</dbReference>
<organism evidence="6 7">
    <name type="scientific">Aspergillus pseudocaelatus</name>
    <dbReference type="NCBI Taxonomy" id="1825620"/>
    <lineage>
        <taxon>Eukaryota</taxon>
        <taxon>Fungi</taxon>
        <taxon>Dikarya</taxon>
        <taxon>Ascomycota</taxon>
        <taxon>Pezizomycotina</taxon>
        <taxon>Eurotiomycetes</taxon>
        <taxon>Eurotiomycetidae</taxon>
        <taxon>Eurotiales</taxon>
        <taxon>Aspergillaceae</taxon>
        <taxon>Aspergillus</taxon>
        <taxon>Aspergillus subgen. Circumdati</taxon>
    </lineage>
</organism>